<keyword evidence="4" id="KW-0175">Coiled coil</keyword>
<feature type="domain" description="Type I restriction modification DNA specificity" evidence="5">
    <location>
        <begin position="223"/>
        <end position="363"/>
    </location>
</feature>
<proteinExistence type="inferred from homology"/>
<dbReference type="Proteomes" id="UP000297641">
    <property type="component" value="Unassembled WGS sequence"/>
</dbReference>
<dbReference type="InterPro" id="IPR000055">
    <property type="entry name" value="Restrct_endonuc_typeI_TRD"/>
</dbReference>
<keyword evidence="6" id="KW-0255">Endonuclease</keyword>
<dbReference type="EMBL" id="RQFT01000008">
    <property type="protein sequence ID" value="TGL06711.1"/>
    <property type="molecule type" value="Genomic_DNA"/>
</dbReference>
<evidence type="ECO:0000256" key="1">
    <source>
        <dbReference type="ARBA" id="ARBA00010923"/>
    </source>
</evidence>
<reference evidence="6 7" key="1">
    <citation type="journal article" date="2019" name="PLoS Negl. Trop. Dis.">
        <title>Revisiting the worldwide diversity of Leptospira species in the environment.</title>
        <authorList>
            <person name="Vincent A.T."/>
            <person name="Schiettekatte O."/>
            <person name="Bourhy P."/>
            <person name="Veyrier F.J."/>
            <person name="Picardeau M."/>
        </authorList>
    </citation>
    <scope>NUCLEOTIDE SEQUENCE [LARGE SCALE GENOMIC DNA]</scope>
    <source>
        <strain evidence="6 7">201800273</strain>
    </source>
</reference>
<evidence type="ECO:0000313" key="7">
    <source>
        <dbReference type="Proteomes" id="UP000297641"/>
    </source>
</evidence>
<evidence type="ECO:0000256" key="3">
    <source>
        <dbReference type="ARBA" id="ARBA00023125"/>
    </source>
</evidence>
<dbReference type="PANTHER" id="PTHR30408">
    <property type="entry name" value="TYPE-1 RESTRICTION ENZYME ECOKI SPECIFICITY PROTEIN"/>
    <property type="match status" value="1"/>
</dbReference>
<dbReference type="GO" id="GO:0009307">
    <property type="term" value="P:DNA restriction-modification system"/>
    <property type="evidence" value="ECO:0007669"/>
    <property type="project" value="UniProtKB-KW"/>
</dbReference>
<dbReference type="RefSeq" id="WP_135771085.1">
    <property type="nucleotide sequence ID" value="NZ_RQFT01000008.1"/>
</dbReference>
<dbReference type="GO" id="GO:0003677">
    <property type="term" value="F:DNA binding"/>
    <property type="evidence" value="ECO:0007669"/>
    <property type="project" value="UniProtKB-KW"/>
</dbReference>
<keyword evidence="6" id="KW-0540">Nuclease</keyword>
<protein>
    <submittedName>
        <fullName evidence="6">Restriction endonuclease subunit S</fullName>
    </submittedName>
</protein>
<dbReference type="GO" id="GO:0004519">
    <property type="term" value="F:endonuclease activity"/>
    <property type="evidence" value="ECO:0007669"/>
    <property type="project" value="UniProtKB-KW"/>
</dbReference>
<dbReference type="InterPro" id="IPR044946">
    <property type="entry name" value="Restrct_endonuc_typeI_TRD_sf"/>
</dbReference>
<dbReference type="InterPro" id="IPR052021">
    <property type="entry name" value="Type-I_RS_S_subunit"/>
</dbReference>
<dbReference type="SUPFAM" id="SSF116734">
    <property type="entry name" value="DNA methylase specificity domain"/>
    <property type="match status" value="2"/>
</dbReference>
<keyword evidence="3" id="KW-0238">DNA-binding</keyword>
<evidence type="ECO:0000313" key="6">
    <source>
        <dbReference type="EMBL" id="TGL06711.1"/>
    </source>
</evidence>
<sequence length="393" mass="44466">MNSRWPIRNLGKYTKQTSLRNRGLHNITVYSVTNSQGFTRSEDYFSKEVFSKDLSNYKIVKKNEFAYNPSRINVGSIACLTESEEALISPLYIVFSINLQDLHPGYLLRYLKSNNGIVQIKNNTQGSVRDSLKYEGLEKILIPLPPLPEQIVIANILSKADSLIAKRRESLALLDAYLKSTFLEMFGDPVRNEKGWEVKRFSEIVAPDCPLTYGIVQPGEEFKDGVIIVRPVDLTSDIIHSLGLKRIDPKIENKYRRTRLKGGELLMCVRGTTGVVSIAGEDLKDANVTRGITPIWFTDNFNNLFALSQIKSQSMQKKIQEKTYGIALKQINLRDVRIIEFIAPPLELQNQFAAVVEKVESLKEKYQKSLGELENLYGALSQRAFRGELGLGN</sequence>
<dbReference type="CDD" id="cd17256">
    <property type="entry name" value="RMtype1_S_EcoJA65PI-TRD1-CR1_like"/>
    <property type="match status" value="1"/>
</dbReference>
<dbReference type="AlphaFoldDB" id="A0A7I0HSN8"/>
<feature type="coiled-coil region" evidence="4">
    <location>
        <begin position="356"/>
        <end position="383"/>
    </location>
</feature>
<evidence type="ECO:0000259" key="5">
    <source>
        <dbReference type="Pfam" id="PF01420"/>
    </source>
</evidence>
<gene>
    <name evidence="6" type="ORF">EHQ43_09955</name>
</gene>
<keyword evidence="6" id="KW-0378">Hydrolase</keyword>
<comment type="similarity">
    <text evidence="1">Belongs to the type-I restriction system S methylase family.</text>
</comment>
<feature type="domain" description="Type I restriction modification DNA specificity" evidence="5">
    <location>
        <begin position="72"/>
        <end position="168"/>
    </location>
</feature>
<dbReference type="Pfam" id="PF01420">
    <property type="entry name" value="Methylase_S"/>
    <property type="match status" value="2"/>
</dbReference>
<comment type="caution">
    <text evidence="6">The sequence shown here is derived from an EMBL/GenBank/DDBJ whole genome shotgun (WGS) entry which is preliminary data.</text>
</comment>
<accession>A0A7I0HSN8</accession>
<keyword evidence="2" id="KW-0680">Restriction system</keyword>
<dbReference type="Gene3D" id="3.90.220.20">
    <property type="entry name" value="DNA methylase specificity domains"/>
    <property type="match status" value="2"/>
</dbReference>
<dbReference type="PANTHER" id="PTHR30408:SF12">
    <property type="entry name" value="TYPE I RESTRICTION ENZYME MJAVIII SPECIFICITY SUBUNIT"/>
    <property type="match status" value="1"/>
</dbReference>
<evidence type="ECO:0000256" key="4">
    <source>
        <dbReference type="SAM" id="Coils"/>
    </source>
</evidence>
<organism evidence="6 7">
    <name type="scientific">Leptospira bouyouniensis</name>
    <dbReference type="NCBI Taxonomy" id="2484911"/>
    <lineage>
        <taxon>Bacteria</taxon>
        <taxon>Pseudomonadati</taxon>
        <taxon>Spirochaetota</taxon>
        <taxon>Spirochaetia</taxon>
        <taxon>Leptospirales</taxon>
        <taxon>Leptospiraceae</taxon>
        <taxon>Leptospira</taxon>
    </lineage>
</organism>
<name>A0A7I0HSN8_9LEPT</name>
<evidence type="ECO:0000256" key="2">
    <source>
        <dbReference type="ARBA" id="ARBA00022747"/>
    </source>
</evidence>